<dbReference type="EMBL" id="LAZR01015352">
    <property type="protein sequence ID" value="KKM13560.1"/>
    <property type="molecule type" value="Genomic_DNA"/>
</dbReference>
<sequence length="252" mass="27520">MRVVPPNEVWLAIRSHGRALTLGYTGTLLGIPIITIPRIRTLTVGDVTEGDDLWGQGFVANRFSPRERAAFEIQYQGDFCRSLLDVENPAVTRQRIISDVVSRLMGDTMARRRDNMILNYFFPIPANTEDLAALYEAMGITPLDGTEAGGYLSSGVLLGQAKTLRQRCFARLFSGFDKASGSIRLMYVSASGAKIKPFANTLRSLMPACYRNKKLRKSLASIPIASGAGRRGRGRPPPGHRSSPCGPSYPAG</sequence>
<evidence type="ECO:0000256" key="1">
    <source>
        <dbReference type="SAM" id="MobiDB-lite"/>
    </source>
</evidence>
<feature type="region of interest" description="Disordered" evidence="1">
    <location>
        <begin position="226"/>
        <end position="252"/>
    </location>
</feature>
<reference evidence="2" key="1">
    <citation type="journal article" date="2015" name="Nature">
        <title>Complex archaea that bridge the gap between prokaryotes and eukaryotes.</title>
        <authorList>
            <person name="Spang A."/>
            <person name="Saw J.H."/>
            <person name="Jorgensen S.L."/>
            <person name="Zaremba-Niedzwiedzka K."/>
            <person name="Martijn J."/>
            <person name="Lind A.E."/>
            <person name="van Eijk R."/>
            <person name="Schleper C."/>
            <person name="Guy L."/>
            <person name="Ettema T.J."/>
        </authorList>
    </citation>
    <scope>NUCLEOTIDE SEQUENCE</scope>
</reference>
<dbReference type="AlphaFoldDB" id="A0A0F9KE60"/>
<feature type="compositionally biased region" description="Low complexity" evidence="1">
    <location>
        <begin position="240"/>
        <end position="252"/>
    </location>
</feature>
<accession>A0A0F9KE60</accession>
<name>A0A0F9KE60_9ZZZZ</name>
<proteinExistence type="predicted"/>
<evidence type="ECO:0000313" key="2">
    <source>
        <dbReference type="EMBL" id="KKM13560.1"/>
    </source>
</evidence>
<gene>
    <name evidence="2" type="ORF">LCGC14_1715000</name>
</gene>
<protein>
    <submittedName>
        <fullName evidence="2">Uncharacterized protein</fullName>
    </submittedName>
</protein>
<comment type="caution">
    <text evidence="2">The sequence shown here is derived from an EMBL/GenBank/DDBJ whole genome shotgun (WGS) entry which is preliminary data.</text>
</comment>
<organism evidence="2">
    <name type="scientific">marine sediment metagenome</name>
    <dbReference type="NCBI Taxonomy" id="412755"/>
    <lineage>
        <taxon>unclassified sequences</taxon>
        <taxon>metagenomes</taxon>
        <taxon>ecological metagenomes</taxon>
    </lineage>
</organism>